<reference evidence="1 2" key="1">
    <citation type="submission" date="2014-03" db="EMBL/GenBank/DDBJ databases">
        <title>Genomics of Bifidobacteria.</title>
        <authorList>
            <person name="Ventura M."/>
            <person name="Milani C."/>
            <person name="Lugli G.A."/>
        </authorList>
    </citation>
    <scope>NUCLEOTIDE SEQUENCE [LARGE SCALE GENOMIC DNA]</scope>
    <source>
        <strain evidence="1 2">LMG 10738</strain>
    </source>
</reference>
<proteinExistence type="predicted"/>
<dbReference type="EMBL" id="JGYV01000001">
    <property type="protein sequence ID" value="KFI65765.1"/>
    <property type="molecule type" value="Genomic_DNA"/>
</dbReference>
<name>A0A087B415_9BIFI</name>
<comment type="caution">
    <text evidence="1">The sequence shown here is derived from an EMBL/GenBank/DDBJ whole genome shotgun (WGS) entry which is preliminary data.</text>
</comment>
<protein>
    <submittedName>
        <fullName evidence="1">Uncharacterized protein</fullName>
    </submittedName>
</protein>
<organism evidence="1 2">
    <name type="scientific">Bifidobacterium cuniculi</name>
    <dbReference type="NCBI Taxonomy" id="1688"/>
    <lineage>
        <taxon>Bacteria</taxon>
        <taxon>Bacillati</taxon>
        <taxon>Actinomycetota</taxon>
        <taxon>Actinomycetes</taxon>
        <taxon>Bifidobacteriales</taxon>
        <taxon>Bifidobacteriaceae</taxon>
        <taxon>Bifidobacterium</taxon>
    </lineage>
</organism>
<gene>
    <name evidence="1" type="ORF">BCUN_0260</name>
</gene>
<evidence type="ECO:0000313" key="1">
    <source>
        <dbReference type="EMBL" id="KFI65765.1"/>
    </source>
</evidence>
<dbReference type="AlphaFoldDB" id="A0A087B415"/>
<sequence length="90" mass="9355">MSMNQDAYRARDAGQTLAQTLANSLAPPDVPGFDWATCAGPPADNVLPVILQEAAMSVPYTTNCAAAKSGDRVLLLTVGHLTTAIAILTQ</sequence>
<dbReference type="STRING" id="1688.BCUN_0260"/>
<evidence type="ECO:0000313" key="2">
    <source>
        <dbReference type="Proteomes" id="UP000029067"/>
    </source>
</evidence>
<keyword evidence="2" id="KW-1185">Reference proteome</keyword>
<dbReference type="RefSeq" id="WP_033515120.1">
    <property type="nucleotide sequence ID" value="NZ_JGYV01000001.1"/>
</dbReference>
<dbReference type="Proteomes" id="UP000029067">
    <property type="component" value="Unassembled WGS sequence"/>
</dbReference>
<accession>A0A087B415</accession>